<dbReference type="InterPro" id="IPR052543">
    <property type="entry name" value="HTH_Metal-responsive_Reg"/>
</dbReference>
<dbReference type="CDD" id="cd00090">
    <property type="entry name" value="HTH_ARSR"/>
    <property type="match status" value="1"/>
</dbReference>
<protein>
    <submittedName>
        <fullName evidence="2">Metalloregulator ArsR/SmtB family transcription factor</fullName>
    </submittedName>
</protein>
<evidence type="ECO:0000259" key="1">
    <source>
        <dbReference type="PROSITE" id="PS50987"/>
    </source>
</evidence>
<dbReference type="PANTHER" id="PTHR39168">
    <property type="entry name" value="TRANSCRIPTIONAL REGULATOR-RELATED"/>
    <property type="match status" value="1"/>
</dbReference>
<dbReference type="SUPFAM" id="SSF46785">
    <property type="entry name" value="Winged helix' DNA-binding domain"/>
    <property type="match status" value="1"/>
</dbReference>
<sequence length="123" mass="12795">MSEDPQAPAVDRAPRRAIDEVALCHAVEGIGDRDRVARAATRLALLGEPGRLALLLAIRHAGSIPVSDLALAAGLSDTAASQALRLLRKAGLVVATKEGRVVRYRLGDTGLAGMLDLLVSPNA</sequence>
<gene>
    <name evidence="2" type="ORF">GCM10009760_09100</name>
</gene>
<comment type="caution">
    <text evidence="2">The sequence shown here is derived from an EMBL/GenBank/DDBJ whole genome shotgun (WGS) entry which is preliminary data.</text>
</comment>
<organism evidence="2 3">
    <name type="scientific">Kitasatospora kazusensis</name>
    <dbReference type="NCBI Taxonomy" id="407974"/>
    <lineage>
        <taxon>Bacteria</taxon>
        <taxon>Bacillati</taxon>
        <taxon>Actinomycetota</taxon>
        <taxon>Actinomycetes</taxon>
        <taxon>Kitasatosporales</taxon>
        <taxon>Streptomycetaceae</taxon>
        <taxon>Kitasatospora</taxon>
    </lineage>
</organism>
<dbReference type="InterPro" id="IPR011991">
    <property type="entry name" value="ArsR-like_HTH"/>
</dbReference>
<proteinExistence type="predicted"/>
<dbReference type="InterPro" id="IPR000835">
    <property type="entry name" value="HTH_MarR-typ"/>
</dbReference>
<evidence type="ECO:0000313" key="3">
    <source>
        <dbReference type="Proteomes" id="UP001422759"/>
    </source>
</evidence>
<evidence type="ECO:0000313" key="2">
    <source>
        <dbReference type="EMBL" id="GAA2133191.1"/>
    </source>
</evidence>
<dbReference type="PRINTS" id="PR00778">
    <property type="entry name" value="HTHARSR"/>
</dbReference>
<dbReference type="Gene3D" id="1.10.10.10">
    <property type="entry name" value="Winged helix-like DNA-binding domain superfamily/Winged helix DNA-binding domain"/>
    <property type="match status" value="1"/>
</dbReference>
<dbReference type="Pfam" id="PF12802">
    <property type="entry name" value="MarR_2"/>
    <property type="match status" value="1"/>
</dbReference>
<dbReference type="EMBL" id="BAAANT010000003">
    <property type="protein sequence ID" value="GAA2133191.1"/>
    <property type="molecule type" value="Genomic_DNA"/>
</dbReference>
<accession>A0ABN2YW10</accession>
<dbReference type="Proteomes" id="UP001422759">
    <property type="component" value="Unassembled WGS sequence"/>
</dbReference>
<dbReference type="InterPro" id="IPR001845">
    <property type="entry name" value="HTH_ArsR_DNA-bd_dom"/>
</dbReference>
<dbReference type="PROSITE" id="PS50987">
    <property type="entry name" value="HTH_ARSR_2"/>
    <property type="match status" value="1"/>
</dbReference>
<dbReference type="NCBIfam" id="NF033788">
    <property type="entry name" value="HTH_metalloreg"/>
    <property type="match status" value="1"/>
</dbReference>
<dbReference type="RefSeq" id="WP_344460924.1">
    <property type="nucleotide sequence ID" value="NZ_BAAANT010000003.1"/>
</dbReference>
<keyword evidence="3" id="KW-1185">Reference proteome</keyword>
<feature type="domain" description="HTH arsR-type" evidence="1">
    <location>
        <begin position="31"/>
        <end position="123"/>
    </location>
</feature>
<reference evidence="2 3" key="1">
    <citation type="journal article" date="2019" name="Int. J. Syst. Evol. Microbiol.">
        <title>The Global Catalogue of Microorganisms (GCM) 10K type strain sequencing project: providing services to taxonomists for standard genome sequencing and annotation.</title>
        <authorList>
            <consortium name="The Broad Institute Genomics Platform"/>
            <consortium name="The Broad Institute Genome Sequencing Center for Infectious Disease"/>
            <person name="Wu L."/>
            <person name="Ma J."/>
        </authorList>
    </citation>
    <scope>NUCLEOTIDE SEQUENCE [LARGE SCALE GENOMIC DNA]</scope>
    <source>
        <strain evidence="2 3">JCM 14560</strain>
    </source>
</reference>
<dbReference type="InterPro" id="IPR036390">
    <property type="entry name" value="WH_DNA-bd_sf"/>
</dbReference>
<dbReference type="InterPro" id="IPR036388">
    <property type="entry name" value="WH-like_DNA-bd_sf"/>
</dbReference>
<name>A0ABN2YW10_9ACTN</name>
<dbReference type="PANTHER" id="PTHR39168:SF2">
    <property type="entry name" value="HTH-TYPE TRANSCRIPTIONAL REGULATOR CMTR"/>
    <property type="match status" value="1"/>
</dbReference>
<dbReference type="SMART" id="SM00418">
    <property type="entry name" value="HTH_ARSR"/>
    <property type="match status" value="1"/>
</dbReference>